<dbReference type="EMBL" id="HAEB01021145">
    <property type="protein sequence ID" value="SBQ67672.1"/>
    <property type="molecule type" value="Transcribed_RNA"/>
</dbReference>
<feature type="non-terminal residue" evidence="1">
    <location>
        <position position="77"/>
    </location>
</feature>
<feature type="non-terminal residue" evidence="1">
    <location>
        <position position="1"/>
    </location>
</feature>
<evidence type="ECO:0000313" key="1">
    <source>
        <dbReference type="EMBL" id="SBQ67672.1"/>
    </source>
</evidence>
<reference evidence="1" key="1">
    <citation type="submission" date="2016-05" db="EMBL/GenBank/DDBJ databases">
        <authorList>
            <person name="Lavstsen T."/>
            <person name="Jespersen J.S."/>
        </authorList>
    </citation>
    <scope>NUCLEOTIDE SEQUENCE</scope>
    <source>
        <tissue evidence="1">Brain</tissue>
    </source>
</reference>
<protein>
    <submittedName>
        <fullName evidence="1">Uncharacterized protein</fullName>
    </submittedName>
</protein>
<sequence>FGILLHLPTSACSRAIMSTRKRRKKPIDDAKTHILSCTDKVRRDTLTVTKVEKNKAPAAAKENLLGGEGQMKDLQTP</sequence>
<dbReference type="AlphaFoldDB" id="A0A1A8G8Z0"/>
<gene>
    <name evidence="1" type="primary">Nfu_g_1_010565</name>
</gene>
<name>A0A1A8G8Z0_9TELE</name>
<proteinExistence type="predicted"/>
<reference evidence="1" key="2">
    <citation type="submission" date="2016-06" db="EMBL/GenBank/DDBJ databases">
        <title>The genome of a short-lived fish provides insights into sex chromosome evolution and the genetic control of aging.</title>
        <authorList>
            <person name="Reichwald K."/>
            <person name="Felder M."/>
            <person name="Petzold A."/>
            <person name="Koch P."/>
            <person name="Groth M."/>
            <person name="Platzer M."/>
        </authorList>
    </citation>
    <scope>NUCLEOTIDE SEQUENCE</scope>
    <source>
        <tissue evidence="1">Brain</tissue>
    </source>
</reference>
<organism evidence="1">
    <name type="scientific">Nothobranchius korthausae</name>
    <dbReference type="NCBI Taxonomy" id="1143690"/>
    <lineage>
        <taxon>Eukaryota</taxon>
        <taxon>Metazoa</taxon>
        <taxon>Chordata</taxon>
        <taxon>Craniata</taxon>
        <taxon>Vertebrata</taxon>
        <taxon>Euteleostomi</taxon>
        <taxon>Actinopterygii</taxon>
        <taxon>Neopterygii</taxon>
        <taxon>Teleostei</taxon>
        <taxon>Neoteleostei</taxon>
        <taxon>Acanthomorphata</taxon>
        <taxon>Ovalentaria</taxon>
        <taxon>Atherinomorphae</taxon>
        <taxon>Cyprinodontiformes</taxon>
        <taxon>Nothobranchiidae</taxon>
        <taxon>Nothobranchius</taxon>
    </lineage>
</organism>
<accession>A0A1A8G8Z0</accession>